<proteinExistence type="predicted"/>
<sequence>MIDVNDLGHAYYGYYWKQGSVASQAQPSVKNQIIARIQAANKANKIKEPFQVPNATAPGDEHHDRVCNVNYAPNNYLMSPDVFAEALRTISPREITSSYYHHHSICHGDFIMFLNHMNKTLKTYFETPAYAVGPEMNQLLNGIIKCICLRVLSRSAYHYTYRATDELNDNAMKHLLAFYRMTNLIHEWNKNSFDQHVKIIHKYDVFKGFITELLNLPFWKLPFLSTHYFTFREVTNDLELVLVDNLYGELAYFTCARFPHCITELKRDISSQDILHSMELQTGLFPRNPEAIVTAGLILLQFLVNRITQDNALSRNTIADYNVARSVLKLTHDYLYLSHATHQHEYELFNKLVGIVMVDMTRQFTYSETAPPPPPRMDSSPFQALHISHRMFRADHNAPLHRASLYHGSRDGDVSLKRKRQRSGGAKSNKSAKRSIRKSKTKRIQNIKQTRK</sequence>
<dbReference type="EMBL" id="MN740637">
    <property type="protein sequence ID" value="QHU36397.1"/>
    <property type="molecule type" value="Genomic_DNA"/>
</dbReference>
<reference evidence="2" key="1">
    <citation type="journal article" date="2020" name="Nature">
        <title>Giant virus diversity and host interactions through global metagenomics.</title>
        <authorList>
            <person name="Schulz F."/>
            <person name="Roux S."/>
            <person name="Paez-Espino D."/>
            <person name="Jungbluth S."/>
            <person name="Walsh D.A."/>
            <person name="Denef V.J."/>
            <person name="McMahon K.D."/>
            <person name="Konstantinidis K.T."/>
            <person name="Eloe-Fadrosh E.A."/>
            <person name="Kyrpides N.C."/>
            <person name="Woyke T."/>
        </authorList>
    </citation>
    <scope>NUCLEOTIDE SEQUENCE</scope>
    <source>
        <strain evidence="2">GVMAG-S-1035124-57</strain>
    </source>
</reference>
<accession>A0A6C0M0D2</accession>
<protein>
    <submittedName>
        <fullName evidence="2">Uncharacterized protein</fullName>
    </submittedName>
</protein>
<name>A0A6C0M0D2_9ZZZZ</name>
<feature type="region of interest" description="Disordered" evidence="1">
    <location>
        <begin position="404"/>
        <end position="452"/>
    </location>
</feature>
<feature type="compositionally biased region" description="Basic residues" evidence="1">
    <location>
        <begin position="430"/>
        <end position="452"/>
    </location>
</feature>
<dbReference type="AlphaFoldDB" id="A0A6C0M0D2"/>
<evidence type="ECO:0000256" key="1">
    <source>
        <dbReference type="SAM" id="MobiDB-lite"/>
    </source>
</evidence>
<evidence type="ECO:0000313" key="2">
    <source>
        <dbReference type="EMBL" id="QHU36397.1"/>
    </source>
</evidence>
<organism evidence="2">
    <name type="scientific">viral metagenome</name>
    <dbReference type="NCBI Taxonomy" id="1070528"/>
    <lineage>
        <taxon>unclassified sequences</taxon>
        <taxon>metagenomes</taxon>
        <taxon>organismal metagenomes</taxon>
    </lineage>
</organism>